<name>A0A2P2QB31_RHIMU</name>
<dbReference type="AlphaFoldDB" id="A0A2P2QB31"/>
<dbReference type="EMBL" id="GGEC01083679">
    <property type="protein sequence ID" value="MBX64163.1"/>
    <property type="molecule type" value="Transcribed_RNA"/>
</dbReference>
<reference evidence="1" key="1">
    <citation type="submission" date="2018-02" db="EMBL/GenBank/DDBJ databases">
        <title>Rhizophora mucronata_Transcriptome.</title>
        <authorList>
            <person name="Meera S.P."/>
            <person name="Sreeshan A."/>
            <person name="Augustine A."/>
        </authorList>
    </citation>
    <scope>NUCLEOTIDE SEQUENCE</scope>
    <source>
        <tissue evidence="1">Leaf</tissue>
    </source>
</reference>
<proteinExistence type="predicted"/>
<organism evidence="1">
    <name type="scientific">Rhizophora mucronata</name>
    <name type="common">Asiatic mangrove</name>
    <dbReference type="NCBI Taxonomy" id="61149"/>
    <lineage>
        <taxon>Eukaryota</taxon>
        <taxon>Viridiplantae</taxon>
        <taxon>Streptophyta</taxon>
        <taxon>Embryophyta</taxon>
        <taxon>Tracheophyta</taxon>
        <taxon>Spermatophyta</taxon>
        <taxon>Magnoliopsida</taxon>
        <taxon>eudicotyledons</taxon>
        <taxon>Gunneridae</taxon>
        <taxon>Pentapetalae</taxon>
        <taxon>rosids</taxon>
        <taxon>fabids</taxon>
        <taxon>Malpighiales</taxon>
        <taxon>Rhizophoraceae</taxon>
        <taxon>Rhizophora</taxon>
    </lineage>
</organism>
<sequence>MARLAYKGKIVIWDCSSILFTCNLLHPCL</sequence>
<accession>A0A2P2QB31</accession>
<evidence type="ECO:0000313" key="1">
    <source>
        <dbReference type="EMBL" id="MBX64163.1"/>
    </source>
</evidence>
<protein>
    <submittedName>
        <fullName evidence="1">Uncharacterized protein</fullName>
    </submittedName>
</protein>